<dbReference type="PANTHER" id="PTHR12616">
    <property type="entry name" value="VACUOLAR PROTEIN SORTING VPS41"/>
    <property type="match status" value="1"/>
</dbReference>
<reference evidence="6 7" key="1">
    <citation type="journal article" date="2012" name="Eukaryot. Cell">
        <title>Draft genome sequence of Wickerhamomyces ciferrii NRRL Y-1031 F-60-10.</title>
        <authorList>
            <person name="Schneider J."/>
            <person name="Andrea H."/>
            <person name="Blom J."/>
            <person name="Jaenicke S."/>
            <person name="Ruckert C."/>
            <person name="Schorsch C."/>
            <person name="Szczepanowski R."/>
            <person name="Farwick M."/>
            <person name="Goesmann A."/>
            <person name="Puhler A."/>
            <person name="Schaffer S."/>
            <person name="Tauch A."/>
            <person name="Kohler T."/>
            <person name="Brinkrolf K."/>
        </authorList>
    </citation>
    <scope>NUCLEOTIDE SEQUENCE [LARGE SCALE GENOMIC DNA]</scope>
    <source>
        <strain evidence="7">ATCC 14091 / BCRC 22168 / CBS 111 / JCM 3599 / NBRC 0793 / NRRL Y-1031 F-60-10</strain>
    </source>
</reference>
<dbReference type="InterPro" id="IPR045111">
    <property type="entry name" value="Vps41/Vps8"/>
</dbReference>
<dbReference type="eggNOG" id="KOG2066">
    <property type="taxonomic scope" value="Eukaryota"/>
</dbReference>
<name>K0KPS6_WICCF</name>
<dbReference type="AlphaFoldDB" id="K0KPS6"/>
<dbReference type="GO" id="GO:0098588">
    <property type="term" value="C:bounding membrane of organelle"/>
    <property type="evidence" value="ECO:0007669"/>
    <property type="project" value="UniProtKB-ARBA"/>
</dbReference>
<dbReference type="GO" id="GO:0016236">
    <property type="term" value="P:macroautophagy"/>
    <property type="evidence" value="ECO:0007669"/>
    <property type="project" value="TreeGrafter"/>
</dbReference>
<evidence type="ECO:0000256" key="3">
    <source>
        <dbReference type="PROSITE-ProRule" id="PRU01006"/>
    </source>
</evidence>
<gene>
    <name evidence="6" type="ORF">BN7_4595</name>
</gene>
<comment type="caution">
    <text evidence="6">The sequence shown here is derived from an EMBL/GenBank/DDBJ whole genome shotgun (WGS) entry which is preliminary data.</text>
</comment>
<evidence type="ECO:0000256" key="1">
    <source>
        <dbReference type="ARBA" id="ARBA00022448"/>
    </source>
</evidence>
<dbReference type="InterPro" id="IPR057780">
    <property type="entry name" value="Beta-prop_Vps41"/>
</dbReference>
<dbReference type="STRING" id="1206466.K0KPS6"/>
<dbReference type="Pfam" id="PF23556">
    <property type="entry name" value="TPR_Vps41"/>
    <property type="match status" value="1"/>
</dbReference>
<dbReference type="GO" id="GO:0034058">
    <property type="term" value="P:endosomal vesicle fusion"/>
    <property type="evidence" value="ECO:0007669"/>
    <property type="project" value="TreeGrafter"/>
</dbReference>
<evidence type="ECO:0000313" key="6">
    <source>
        <dbReference type="EMBL" id="CCH45016.1"/>
    </source>
</evidence>
<feature type="compositionally biased region" description="Acidic residues" evidence="4">
    <location>
        <begin position="52"/>
        <end position="90"/>
    </location>
</feature>
<evidence type="ECO:0000313" key="7">
    <source>
        <dbReference type="Proteomes" id="UP000009328"/>
    </source>
</evidence>
<sequence length="911" mass="104689">MSLESEDTNVSKQITEQEQLGKVEKSNGNQVNGNGNGNSAEKVDDGVVRSDSEEEEDDDDNDNTEDEEKDEDEEEDEESSSEEEEEDEDPPMLKYSRLLQLPKTFFNKELVSSCLIHEHVFAFGTASGLLYITNPDLQSLGTIRARKSPILSIHTDGSYIAAASMDGTIVISSINQVQTNNQASTVAYDIKTPIYSVVINGQYKETKSFIYGNKKGQVIISTTNWLGNRTERIIGEDSGPIVGLVIMEEVLIWMSDDGITALNLSNEHIITKLNRPKNSPPAELIWPRINQLERDRLLIGWVDHIWSIKISTSIRSPRKGDRNFGISSAMSSFSRPSSEANISVEFEYSIDGLIGGIATFKDDSLIVLTISNSKDQPPELRVINSITHGEISTDEIVLKGYQGLRINDFHLGQYIGSQRSKFFIISATDGIIAEEFDLLGRFNWFVERERFLEAWEMSEHLITKEQRGNIGIKQVQVYLDDNNWFQAARFLKQILTIHDPTEQVFKDYTMEKWEQWAWIFIHSDKIPLLAEILPLEIDECPKEIYNKCLEWFLNNDNDQIFEYLNRWDTSLFDYKRIEELIENKLEVEPELSILRRCLAELYLKTQDVSSSIKHFIELKDPNTIDLLSQNHLVSKFIEYLPTIIRFQIGEEDLKDAPIQILGEKSSHIIDILVENRHEIIPHKIIPLLNQEGLEIITFLYLQKISKVDPLSVELYETEMVELYSKFDRSQLLTYLKKKQHYNIEKVMEIMKLKNFNEELVYLLGKVGKSKEAMYLIIETMDDPKQAIEFATEQKSSELWQIFLEYGIKKPNFIKVLIEYTGILFDPQILKKIPEKVEVEGLKDSLIRITKDNKILVSIQESILKILENEAVEVSDELNELRTKGKVVIPTEIFNQFEKVLLLANGELKSLV</sequence>
<dbReference type="Gene3D" id="1.25.40.10">
    <property type="entry name" value="Tetratricopeptide repeat domain"/>
    <property type="match status" value="1"/>
</dbReference>
<dbReference type="GO" id="GO:0030897">
    <property type="term" value="C:HOPS complex"/>
    <property type="evidence" value="ECO:0007669"/>
    <property type="project" value="TreeGrafter"/>
</dbReference>
<evidence type="ECO:0000256" key="2">
    <source>
        <dbReference type="ARBA" id="ARBA00022927"/>
    </source>
</evidence>
<accession>K0KPS6</accession>
<keyword evidence="1" id="KW-0813">Transport</keyword>
<dbReference type="SMART" id="SM00299">
    <property type="entry name" value="CLH"/>
    <property type="match status" value="1"/>
</dbReference>
<feature type="compositionally biased region" description="Basic and acidic residues" evidence="4">
    <location>
        <begin position="41"/>
        <end position="51"/>
    </location>
</feature>
<organism evidence="6 7">
    <name type="scientific">Wickerhamomyces ciferrii (strain ATCC 14091 / BCRC 22168 / CBS 111 / JCM 3599 / NBRC 0793 / NRRL Y-1031 F-60-10)</name>
    <name type="common">Yeast</name>
    <name type="synonym">Pichia ciferrii</name>
    <dbReference type="NCBI Taxonomy" id="1206466"/>
    <lineage>
        <taxon>Eukaryota</taxon>
        <taxon>Fungi</taxon>
        <taxon>Dikarya</taxon>
        <taxon>Ascomycota</taxon>
        <taxon>Saccharomycotina</taxon>
        <taxon>Saccharomycetes</taxon>
        <taxon>Phaffomycetales</taxon>
        <taxon>Wickerhamomycetaceae</taxon>
        <taxon>Wickerhamomyces</taxon>
    </lineage>
</organism>
<protein>
    <submittedName>
        <fullName evidence="6">Vacuolar protein sorting-associated protein</fullName>
    </submittedName>
</protein>
<dbReference type="HOGENOM" id="CLU_001285_2_1_1"/>
<dbReference type="InParanoid" id="K0KPS6"/>
<dbReference type="PROSITE" id="PS50236">
    <property type="entry name" value="CHCR"/>
    <property type="match status" value="1"/>
</dbReference>
<feature type="repeat" description="CHCR" evidence="3">
    <location>
        <begin position="672"/>
        <end position="815"/>
    </location>
</feature>
<dbReference type="GO" id="GO:0006623">
    <property type="term" value="P:protein targeting to vacuole"/>
    <property type="evidence" value="ECO:0007669"/>
    <property type="project" value="InterPro"/>
</dbReference>
<dbReference type="EMBL" id="CAIF01000178">
    <property type="protein sequence ID" value="CCH45016.1"/>
    <property type="molecule type" value="Genomic_DNA"/>
</dbReference>
<dbReference type="GO" id="GO:0009267">
    <property type="term" value="P:cellular response to starvation"/>
    <property type="evidence" value="ECO:0007669"/>
    <property type="project" value="TreeGrafter"/>
</dbReference>
<dbReference type="InterPro" id="IPR015943">
    <property type="entry name" value="WD40/YVTN_repeat-like_dom_sf"/>
</dbReference>
<proteinExistence type="predicted"/>
<dbReference type="GO" id="GO:0005770">
    <property type="term" value="C:late endosome"/>
    <property type="evidence" value="ECO:0007669"/>
    <property type="project" value="TreeGrafter"/>
</dbReference>
<dbReference type="Proteomes" id="UP000009328">
    <property type="component" value="Unassembled WGS sequence"/>
</dbReference>
<evidence type="ECO:0000256" key="4">
    <source>
        <dbReference type="SAM" id="MobiDB-lite"/>
    </source>
</evidence>
<feature type="domain" description="Vps41 beta-propeller" evidence="5">
    <location>
        <begin position="93"/>
        <end position="435"/>
    </location>
</feature>
<dbReference type="Gene3D" id="2.130.10.10">
    <property type="entry name" value="YVTN repeat-like/Quinoprotein amine dehydrogenase"/>
    <property type="match status" value="1"/>
</dbReference>
<evidence type="ECO:0000259" key="5">
    <source>
        <dbReference type="Pfam" id="PF23411"/>
    </source>
</evidence>
<feature type="region of interest" description="Disordered" evidence="4">
    <location>
        <begin position="1"/>
        <end position="92"/>
    </location>
</feature>
<keyword evidence="2" id="KW-0653">Protein transport</keyword>
<dbReference type="InterPro" id="IPR036322">
    <property type="entry name" value="WD40_repeat_dom_sf"/>
</dbReference>
<dbReference type="PANTHER" id="PTHR12616:SF1">
    <property type="entry name" value="VACUOLAR PROTEIN SORTING-ASSOCIATED PROTEIN 41 HOMOLOG"/>
    <property type="match status" value="1"/>
</dbReference>
<dbReference type="FunCoup" id="K0KPS6">
    <property type="interactions" value="713"/>
</dbReference>
<dbReference type="InterPro" id="IPR000547">
    <property type="entry name" value="Clathrin_H-chain/VPS_repeat"/>
</dbReference>
<dbReference type="InterPro" id="IPR011990">
    <property type="entry name" value="TPR-like_helical_dom_sf"/>
</dbReference>
<dbReference type="SUPFAM" id="SSF50978">
    <property type="entry name" value="WD40 repeat-like"/>
    <property type="match status" value="1"/>
</dbReference>
<dbReference type="Pfam" id="PF23411">
    <property type="entry name" value="Beta-prop_Vps41"/>
    <property type="match status" value="1"/>
</dbReference>
<feature type="compositionally biased region" description="Polar residues" evidence="4">
    <location>
        <begin position="8"/>
        <end position="18"/>
    </location>
</feature>
<keyword evidence="7" id="KW-1185">Reference proteome</keyword>